<organism evidence="3 4">
    <name type="scientific">Maudiozyma saulgeensis</name>
    <dbReference type="NCBI Taxonomy" id="1789683"/>
    <lineage>
        <taxon>Eukaryota</taxon>
        <taxon>Fungi</taxon>
        <taxon>Dikarya</taxon>
        <taxon>Ascomycota</taxon>
        <taxon>Saccharomycotina</taxon>
        <taxon>Saccharomycetes</taxon>
        <taxon>Saccharomycetales</taxon>
        <taxon>Saccharomycetaceae</taxon>
        <taxon>Maudiozyma</taxon>
    </lineage>
</organism>
<sequence length="481" mass="51932">MLFKYSLIASVVTLFGKLATADSETGACQATLGSPVNGFQATFFNYIYPDYAIEYSDEEYVTYGYNDEDHFITTLTGVTDVNFYHFYNLNQNGPTWGEINGLNITISNFTVEYSGWFTPIETGEYVFTIGQTDDATRIEIMEDSSYYCCSAATTNSTVIESYQIYDNTTIHEQSVYLQSEVSYPIKIVYFNKDKVAVQTVNFTDPSGIVHNSFEGYVQYFNDIVCDETPIQTSTSELPESSATISSDIKLSSSVLSTHSGLVSSSTMTSTSSPSSSLFSSPSIFSSSSSSTVSLPSQSCTDETCITSSVSDLKSEGFTKIITASALVTTVQETKSCPFEASSGTVISEMKTQSQPIATTVTSIKATTSIFTKYESCSSAEANSTDSSYSGTKTTVLSLSSSTGDNSDSNVLFSNTSTSSTIQEIRNSFMSQSTSTLLYSSTTMANNITTASVVQATTNGASSYTMNCFSLLTAGFLLVQFL</sequence>
<feature type="domain" description="PA14" evidence="2">
    <location>
        <begin position="56"/>
        <end position="220"/>
    </location>
</feature>
<feature type="chain" id="PRO_5010876630" evidence="1">
    <location>
        <begin position="22"/>
        <end position="481"/>
    </location>
</feature>
<feature type="signal peptide" evidence="1">
    <location>
        <begin position="1"/>
        <end position="21"/>
    </location>
</feature>
<reference evidence="3 4" key="1">
    <citation type="submission" date="2017-04" db="EMBL/GenBank/DDBJ databases">
        <authorList>
            <person name="Afonso C.L."/>
            <person name="Miller P.J."/>
            <person name="Scott M.A."/>
            <person name="Spackman E."/>
            <person name="Goraichik I."/>
            <person name="Dimitrov K.M."/>
            <person name="Suarez D.L."/>
            <person name="Swayne D.E."/>
        </authorList>
    </citation>
    <scope>NUCLEOTIDE SEQUENCE [LARGE SCALE GENOMIC DNA]</scope>
</reference>
<dbReference type="AlphaFoldDB" id="A0A1X7R8C1"/>
<dbReference type="EMBL" id="FXLY01000009">
    <property type="protein sequence ID" value="SMN21710.1"/>
    <property type="molecule type" value="Genomic_DNA"/>
</dbReference>
<dbReference type="PROSITE" id="PS51820">
    <property type="entry name" value="PA14"/>
    <property type="match status" value="1"/>
</dbReference>
<protein>
    <submittedName>
        <fullName evidence="3">Similar to Saccharomyces cerevisiae YHR211W FLO5 Lectin-like cell wall protein (Flocculin) involved in flocculation</fullName>
    </submittedName>
</protein>
<dbReference type="Proteomes" id="UP000196158">
    <property type="component" value="Unassembled WGS sequence"/>
</dbReference>
<proteinExistence type="predicted"/>
<accession>A0A1X7R8C1</accession>
<dbReference type="OrthoDB" id="4070698at2759"/>
<dbReference type="InterPro" id="IPR018871">
    <property type="entry name" value="GLEYA_adhesin_domain"/>
</dbReference>
<evidence type="ECO:0000259" key="2">
    <source>
        <dbReference type="PROSITE" id="PS51820"/>
    </source>
</evidence>
<evidence type="ECO:0000313" key="3">
    <source>
        <dbReference type="EMBL" id="SMN21710.1"/>
    </source>
</evidence>
<evidence type="ECO:0000313" key="4">
    <source>
        <dbReference type="Proteomes" id="UP000196158"/>
    </source>
</evidence>
<dbReference type="Gene3D" id="2.60.120.1560">
    <property type="match status" value="1"/>
</dbReference>
<dbReference type="GO" id="GO:0030246">
    <property type="term" value="F:carbohydrate binding"/>
    <property type="evidence" value="ECO:0007669"/>
    <property type="project" value="UniProtKB-KW"/>
</dbReference>
<gene>
    <name evidence="3" type="ORF">KASA_0J00055G</name>
</gene>
<dbReference type="Pfam" id="PF10528">
    <property type="entry name" value="GLEYA"/>
    <property type="match status" value="1"/>
</dbReference>
<keyword evidence="1" id="KW-0732">Signal</keyword>
<evidence type="ECO:0000256" key="1">
    <source>
        <dbReference type="SAM" id="SignalP"/>
    </source>
</evidence>
<keyword evidence="4" id="KW-1185">Reference proteome</keyword>
<dbReference type="InterPro" id="IPR037524">
    <property type="entry name" value="PA14/GLEYA"/>
</dbReference>
<keyword evidence="3" id="KW-0430">Lectin</keyword>
<name>A0A1X7R8C1_9SACH</name>